<evidence type="ECO:0000313" key="2">
    <source>
        <dbReference type="Proteomes" id="UP001227268"/>
    </source>
</evidence>
<comment type="caution">
    <text evidence="1">The sequence shown here is derived from an EMBL/GenBank/DDBJ whole genome shotgun (WGS) entry which is preliminary data.</text>
</comment>
<organism evidence="1 2">
    <name type="scientific">Naganishia friedmannii</name>
    <dbReference type="NCBI Taxonomy" id="89922"/>
    <lineage>
        <taxon>Eukaryota</taxon>
        <taxon>Fungi</taxon>
        <taxon>Dikarya</taxon>
        <taxon>Basidiomycota</taxon>
        <taxon>Agaricomycotina</taxon>
        <taxon>Tremellomycetes</taxon>
        <taxon>Filobasidiales</taxon>
        <taxon>Filobasidiaceae</taxon>
        <taxon>Naganishia</taxon>
    </lineage>
</organism>
<reference evidence="1" key="1">
    <citation type="submission" date="2023-04" db="EMBL/GenBank/DDBJ databases">
        <title>Draft Genome sequencing of Naganishia species isolated from polar environments using Oxford Nanopore Technology.</title>
        <authorList>
            <person name="Leo P."/>
            <person name="Venkateswaran K."/>
        </authorList>
    </citation>
    <scope>NUCLEOTIDE SEQUENCE</scope>
    <source>
        <strain evidence="1">MNA-CCFEE 5423</strain>
    </source>
</reference>
<protein>
    <submittedName>
        <fullName evidence="1">Uncharacterized protein</fullName>
    </submittedName>
</protein>
<gene>
    <name evidence="1" type="ORF">QFC21_006817</name>
</gene>
<dbReference type="EMBL" id="JASBWT010000038">
    <property type="protein sequence ID" value="KAJ9092435.1"/>
    <property type="molecule type" value="Genomic_DNA"/>
</dbReference>
<keyword evidence="2" id="KW-1185">Reference proteome</keyword>
<sequence length="756" mass="82976">MSAIAARRAALLLQKAASSVVSSAPVIQPTADDIPALDLPQPKASSSKTTYSKKNIKRERSSRTPQRPSSSKASPFSNGSPYQPIDRVVVEIDVMEDTQDDEDMDEVDAGEGVEQGDVEAEASAEEESDAVEDAGQAEVPCDSIKETPRSVSEPREPTSDESEFAFDFSEPGTNAMGGRPRKKRRVEAQSEEQLFVSSFKPSEDYNIYRLSADDVSRMSPRIPSKKAVAIILQPGEDHLPTSMVESCRPSSIVFLLQELDSGLENMPGPAVGLHKVWPEGKGAFGLYGVHPVLRQAQSPVYRHITPQSWTDALNAFGDLSISAEHVDGGEYDDDDEPAEDRTSPCIALVKGAKRSGKSTFTREIVNRLLRKYERVAYLDTDLGQSEFGTGGTVGLYILEQPLLGPAFSHPRQPLRSHFIGSLTPRLLPEYYMSCISQLLDQYRYEVQYPIDTTPSSTTKISEVVPLIINTQGWVKGLGADLLLQIEHLAEPTHTFTFVDQSDTAADNQTGRGMHDEPAQLFQGEDYGIEPDVQLHGGYGNVFHLQSIPVSPLLSRFTASDMRIITTISYLHARISDNNIYWDFSSPLACHTPWQVDLETVFQELYLTGEGADGIIQDDLPLVLNARLVALVERVEGTTEEAFYQPGRQLPDPSEVNCVGFGLIRSISPDGKTIHLLSPIEPAHLGRVNIMMAGELELPVCGMLDWRTSCSPASVVQSGLFGVPWADVPYLTVGADQGVGMGRRKWRRNIMRKGQGA</sequence>
<proteinExistence type="predicted"/>
<name>A0ACC2UZY3_9TREE</name>
<evidence type="ECO:0000313" key="1">
    <source>
        <dbReference type="EMBL" id="KAJ9092435.1"/>
    </source>
</evidence>
<accession>A0ACC2UZY3</accession>
<dbReference type="Proteomes" id="UP001227268">
    <property type="component" value="Unassembled WGS sequence"/>
</dbReference>